<dbReference type="AlphaFoldDB" id="A0A3R8Q2P9"/>
<evidence type="ECO:0000313" key="4">
    <source>
        <dbReference type="Proteomes" id="UP000274515"/>
    </source>
</evidence>
<reference evidence="3 4" key="1">
    <citation type="submission" date="2018-11" db="EMBL/GenBank/DDBJ databases">
        <title>Saccharopolyspora rhizosphaerae sp. nov., an actinomycete isolated from rhizosphere soil in Thailand.</title>
        <authorList>
            <person name="Intra B."/>
            <person name="Euanorasetr J."/>
            <person name="Take A."/>
            <person name="Inahashi Y."/>
            <person name="Mori M."/>
            <person name="Panbangred W."/>
            <person name="Matsumoto A."/>
        </authorList>
    </citation>
    <scope>NUCLEOTIDE SEQUENCE [LARGE SCALE GENOMIC DNA]</scope>
    <source>
        <strain evidence="3 4">H219</strain>
    </source>
</reference>
<keyword evidence="1" id="KW-0812">Transmembrane</keyword>
<dbReference type="EMBL" id="RSAA01000009">
    <property type="protein sequence ID" value="RRO17227.1"/>
    <property type="molecule type" value="Genomic_DNA"/>
</dbReference>
<dbReference type="RefSeq" id="WP_125090043.1">
    <property type="nucleotide sequence ID" value="NZ_RSAA01000009.1"/>
</dbReference>
<evidence type="ECO:0000313" key="3">
    <source>
        <dbReference type="EMBL" id="RRO17227.1"/>
    </source>
</evidence>
<evidence type="ECO:0000259" key="2">
    <source>
        <dbReference type="Pfam" id="PF13400"/>
    </source>
</evidence>
<dbReference type="NCBIfam" id="TIGR03816">
    <property type="entry name" value="tadE_like_DECH"/>
    <property type="match status" value="1"/>
</dbReference>
<accession>A0A3R8Q2P9</accession>
<protein>
    <recommendedName>
        <fullName evidence="2">Putative Flp pilus-assembly TadG-like N-terminal domain-containing protein</fullName>
    </recommendedName>
</protein>
<evidence type="ECO:0000256" key="1">
    <source>
        <dbReference type="SAM" id="Phobius"/>
    </source>
</evidence>
<keyword evidence="1" id="KW-1133">Transmembrane helix</keyword>
<keyword evidence="1" id="KW-0472">Membrane</keyword>
<sequence>MNDRGSASVLAAVLTLVVLVLLWWLIQLGAVTTARHRAEGAADLAALAAAAHAIGGPEGACAHAERVAKGMRSRLTGCALTGREVRVEVVAELPGPLVGGEPPSARARAGPAAG</sequence>
<gene>
    <name evidence="3" type="ORF">EIL87_10485</name>
</gene>
<feature type="domain" description="Putative Flp pilus-assembly TadG-like N-terminal" evidence="2">
    <location>
        <begin position="5"/>
        <end position="51"/>
    </location>
</feature>
<dbReference type="InterPro" id="IPR021202">
    <property type="entry name" value="Rv3654c-like"/>
</dbReference>
<dbReference type="Proteomes" id="UP000274515">
    <property type="component" value="Unassembled WGS sequence"/>
</dbReference>
<dbReference type="InterPro" id="IPR028087">
    <property type="entry name" value="Tad_N"/>
</dbReference>
<proteinExistence type="predicted"/>
<organism evidence="3 4">
    <name type="scientific">Saccharopolyspora rhizosphaerae</name>
    <dbReference type="NCBI Taxonomy" id="2492662"/>
    <lineage>
        <taxon>Bacteria</taxon>
        <taxon>Bacillati</taxon>
        <taxon>Actinomycetota</taxon>
        <taxon>Actinomycetes</taxon>
        <taxon>Pseudonocardiales</taxon>
        <taxon>Pseudonocardiaceae</taxon>
        <taxon>Saccharopolyspora</taxon>
    </lineage>
</organism>
<keyword evidence="4" id="KW-1185">Reference proteome</keyword>
<feature type="transmembrane region" description="Helical" evidence="1">
    <location>
        <begin position="6"/>
        <end position="26"/>
    </location>
</feature>
<name>A0A3R8Q2P9_9PSEU</name>
<dbReference type="Pfam" id="PF13400">
    <property type="entry name" value="Tad"/>
    <property type="match status" value="1"/>
</dbReference>
<comment type="caution">
    <text evidence="3">The sequence shown here is derived from an EMBL/GenBank/DDBJ whole genome shotgun (WGS) entry which is preliminary data.</text>
</comment>